<proteinExistence type="predicted"/>
<keyword evidence="2" id="KW-1185">Reference proteome</keyword>
<evidence type="ECO:0000313" key="1">
    <source>
        <dbReference type="EnsemblPlants" id="AVESA.00010b.r2.1AG0053290.1.CDS.1"/>
    </source>
</evidence>
<accession>A0ACD5TH76</accession>
<name>A0ACD5TH76_AVESA</name>
<dbReference type="Proteomes" id="UP001732700">
    <property type="component" value="Chromosome 1A"/>
</dbReference>
<protein>
    <submittedName>
        <fullName evidence="1">Uncharacterized protein</fullName>
    </submittedName>
</protein>
<evidence type="ECO:0000313" key="2">
    <source>
        <dbReference type="Proteomes" id="UP001732700"/>
    </source>
</evidence>
<organism evidence="1 2">
    <name type="scientific">Avena sativa</name>
    <name type="common">Oat</name>
    <dbReference type="NCBI Taxonomy" id="4498"/>
    <lineage>
        <taxon>Eukaryota</taxon>
        <taxon>Viridiplantae</taxon>
        <taxon>Streptophyta</taxon>
        <taxon>Embryophyta</taxon>
        <taxon>Tracheophyta</taxon>
        <taxon>Spermatophyta</taxon>
        <taxon>Magnoliopsida</taxon>
        <taxon>Liliopsida</taxon>
        <taxon>Poales</taxon>
        <taxon>Poaceae</taxon>
        <taxon>BOP clade</taxon>
        <taxon>Pooideae</taxon>
        <taxon>Poodae</taxon>
        <taxon>Poeae</taxon>
        <taxon>Poeae Chloroplast Group 1 (Aveneae type)</taxon>
        <taxon>Aveninae</taxon>
        <taxon>Avena</taxon>
    </lineage>
</organism>
<reference evidence="1" key="1">
    <citation type="submission" date="2021-05" db="EMBL/GenBank/DDBJ databases">
        <authorList>
            <person name="Scholz U."/>
            <person name="Mascher M."/>
            <person name="Fiebig A."/>
        </authorList>
    </citation>
    <scope>NUCLEOTIDE SEQUENCE [LARGE SCALE GENOMIC DNA]</scope>
</reference>
<dbReference type="EnsemblPlants" id="AVESA.00010b.r2.1AG0053290.1">
    <property type="protein sequence ID" value="AVESA.00010b.r2.1AG0053290.1.CDS.1"/>
    <property type="gene ID" value="AVESA.00010b.r2.1AG0053290"/>
</dbReference>
<sequence length="215" mass="23810">MFDAVAVEANKYLLPSMRRSAKYEALRNYGLEESEATIFQSGAKLGKQLEEIQDVTRRWKVLADFWCEMMLYVAPSDDVNEHIEQLTRGGELITHLWALLSHAGILQRDQPSIIPSTRDPHAESTCSSHQEIEQDSGRHEGATTSLADHFAATSPAHHLADNPQMGGVTLQDVLQAASRLPPQAPVPPEISKADECHIDVPEALCRKSLSLNYSV</sequence>
<reference evidence="1" key="2">
    <citation type="submission" date="2025-09" db="UniProtKB">
        <authorList>
            <consortium name="EnsemblPlants"/>
        </authorList>
    </citation>
    <scope>IDENTIFICATION</scope>
</reference>